<dbReference type="AlphaFoldDB" id="A0A7X4GVV5"/>
<protein>
    <submittedName>
        <fullName evidence="1">Uncharacterized protein</fullName>
    </submittedName>
</protein>
<organism evidence="1 2">
    <name type="scientific">Duganella margarita</name>
    <dbReference type="NCBI Taxonomy" id="2692170"/>
    <lineage>
        <taxon>Bacteria</taxon>
        <taxon>Pseudomonadati</taxon>
        <taxon>Pseudomonadota</taxon>
        <taxon>Betaproteobacteria</taxon>
        <taxon>Burkholderiales</taxon>
        <taxon>Oxalobacteraceae</taxon>
        <taxon>Telluria group</taxon>
        <taxon>Duganella</taxon>
    </lineage>
</organism>
<dbReference type="RefSeq" id="WP_161048545.1">
    <property type="nucleotide sequence ID" value="NZ_WWCR01000001.1"/>
</dbReference>
<evidence type="ECO:0000313" key="1">
    <source>
        <dbReference type="EMBL" id="MYM70620.1"/>
    </source>
</evidence>
<dbReference type="EMBL" id="WWCR01000001">
    <property type="protein sequence ID" value="MYM70620.1"/>
    <property type="molecule type" value="Genomic_DNA"/>
</dbReference>
<name>A0A7X4GVV5_9BURK</name>
<evidence type="ECO:0000313" key="2">
    <source>
        <dbReference type="Proteomes" id="UP000469734"/>
    </source>
</evidence>
<gene>
    <name evidence="1" type="ORF">GTP56_00230</name>
</gene>
<sequence length="162" mass="15855">MTLALNTVTSNAAYQPYVPTVGQNSTAAAALSSQAVSLSAQSAVVASLGGSTGATVYSASGLLSSLTQAGTQEEAVSVPVDGSKVDTSNSAQFAQDQGIVSTLATSSTGAGVYTGSGTASDGLSDQASANWADLLKTNPNLAGTVISSSFDMGIVSTLHLTA</sequence>
<proteinExistence type="predicted"/>
<reference evidence="1 2" key="1">
    <citation type="submission" date="2019-12" db="EMBL/GenBank/DDBJ databases">
        <title>Novel species isolated from a subtropical stream in China.</title>
        <authorList>
            <person name="Lu H."/>
        </authorList>
    </citation>
    <scope>NUCLEOTIDE SEQUENCE [LARGE SCALE GENOMIC DNA]</scope>
    <source>
        <strain evidence="1 2">FT134W</strain>
    </source>
</reference>
<dbReference type="Proteomes" id="UP000469734">
    <property type="component" value="Unassembled WGS sequence"/>
</dbReference>
<comment type="caution">
    <text evidence="1">The sequence shown here is derived from an EMBL/GenBank/DDBJ whole genome shotgun (WGS) entry which is preliminary data.</text>
</comment>
<accession>A0A7X4GVV5</accession>